<dbReference type="OrthoDB" id="515064at2759"/>
<evidence type="ECO:0000256" key="5">
    <source>
        <dbReference type="ARBA" id="ARBA00023242"/>
    </source>
</evidence>
<keyword evidence="4" id="KW-0804">Transcription</keyword>
<feature type="region of interest" description="Disordered" evidence="6">
    <location>
        <begin position="798"/>
        <end position="844"/>
    </location>
</feature>
<dbReference type="InterPro" id="IPR006939">
    <property type="entry name" value="SNF5"/>
</dbReference>
<dbReference type="AlphaFoldDB" id="A0A371CRD3"/>
<keyword evidence="8" id="KW-1185">Reference proteome</keyword>
<evidence type="ECO:0000256" key="6">
    <source>
        <dbReference type="SAM" id="MobiDB-lite"/>
    </source>
</evidence>
<dbReference type="STRING" id="139420.A0A371CRD3"/>
<dbReference type="Proteomes" id="UP000256964">
    <property type="component" value="Unassembled WGS sequence"/>
</dbReference>
<protein>
    <submittedName>
        <fullName evidence="7">SNF5-domain-containing protein</fullName>
    </submittedName>
</protein>
<feature type="compositionally biased region" description="Low complexity" evidence="6">
    <location>
        <begin position="1013"/>
        <end position="1029"/>
    </location>
</feature>
<feature type="region of interest" description="Disordered" evidence="6">
    <location>
        <begin position="218"/>
        <end position="245"/>
    </location>
</feature>
<feature type="compositionally biased region" description="Basic and acidic residues" evidence="6">
    <location>
        <begin position="1101"/>
        <end position="1116"/>
    </location>
</feature>
<evidence type="ECO:0000313" key="7">
    <source>
        <dbReference type="EMBL" id="RDX42844.1"/>
    </source>
</evidence>
<reference evidence="7 8" key="1">
    <citation type="journal article" date="2018" name="Biotechnol. Biofuels">
        <title>Integrative visual omics of the white-rot fungus Polyporus brumalis exposes the biotechnological potential of its oxidative enzymes for delignifying raw plant biomass.</title>
        <authorList>
            <person name="Miyauchi S."/>
            <person name="Rancon A."/>
            <person name="Drula E."/>
            <person name="Hage H."/>
            <person name="Chaduli D."/>
            <person name="Favel A."/>
            <person name="Grisel S."/>
            <person name="Henrissat B."/>
            <person name="Herpoel-Gimbert I."/>
            <person name="Ruiz-Duenas F.J."/>
            <person name="Chevret D."/>
            <person name="Hainaut M."/>
            <person name="Lin J."/>
            <person name="Wang M."/>
            <person name="Pangilinan J."/>
            <person name="Lipzen A."/>
            <person name="Lesage-Meessen L."/>
            <person name="Navarro D."/>
            <person name="Riley R."/>
            <person name="Grigoriev I.V."/>
            <person name="Zhou S."/>
            <person name="Raouche S."/>
            <person name="Rosso M.N."/>
        </authorList>
    </citation>
    <scope>NUCLEOTIDE SEQUENCE [LARGE SCALE GENOMIC DNA]</scope>
    <source>
        <strain evidence="7 8">BRFM 1820</strain>
    </source>
</reference>
<dbReference type="Pfam" id="PF04855">
    <property type="entry name" value="SNF5"/>
    <property type="match status" value="1"/>
</dbReference>
<evidence type="ECO:0000256" key="1">
    <source>
        <dbReference type="ARBA" id="ARBA00004123"/>
    </source>
</evidence>
<evidence type="ECO:0000313" key="8">
    <source>
        <dbReference type="Proteomes" id="UP000256964"/>
    </source>
</evidence>
<proteinExistence type="inferred from homology"/>
<organism evidence="7 8">
    <name type="scientific">Lentinus brumalis</name>
    <dbReference type="NCBI Taxonomy" id="2498619"/>
    <lineage>
        <taxon>Eukaryota</taxon>
        <taxon>Fungi</taxon>
        <taxon>Dikarya</taxon>
        <taxon>Basidiomycota</taxon>
        <taxon>Agaricomycotina</taxon>
        <taxon>Agaricomycetes</taxon>
        <taxon>Polyporales</taxon>
        <taxon>Polyporaceae</taxon>
        <taxon>Lentinus</taxon>
    </lineage>
</organism>
<feature type="region of interest" description="Disordered" evidence="6">
    <location>
        <begin position="698"/>
        <end position="740"/>
    </location>
</feature>
<dbReference type="EMBL" id="KZ857475">
    <property type="protein sequence ID" value="RDX42844.1"/>
    <property type="molecule type" value="Genomic_DNA"/>
</dbReference>
<feature type="region of interest" description="Disordered" evidence="6">
    <location>
        <begin position="1091"/>
        <end position="1116"/>
    </location>
</feature>
<gene>
    <name evidence="7" type="ORF">OH76DRAFT_1361996</name>
</gene>
<dbReference type="GO" id="GO:0006338">
    <property type="term" value="P:chromatin remodeling"/>
    <property type="evidence" value="ECO:0007669"/>
    <property type="project" value="InterPro"/>
</dbReference>
<sequence length="1116" mass="118595">MGAPERVPSRPPTASGHGRPQTPRQQAQQLSNQHQPKTSPTQQAGGGYAPIAPAPVPAGAQAPGPRRSSETPVPASASTPSLAGSAPQMARAQSHTGIAGMGISGNMGPSPSGMQAQLPAISSSSLMGGAGGGMMPPPVIPRSAQGHPGEGMGGVPGMMSRGMPGQIQAGAQNSSLNVNTNLMTHGAGPIQSPALGGAMGSPANNGGMAGMGLALDASSSASVPQTPARGGSLPPAAGSPGVAGPMPGMLGGVPAKAPAAAATANAKPSGSPAPAPTPVTVTKIVPLLPSLPKDVQMDPKVTRVSVVPLVDSDKAIPQLSGEEIKAVQGWMQADKEYEGRYRKMRERIGDEMKKTVSAPRAWWEKDFSLAGPEETLARKRRGDKWMLTGLKSQKEREMKDRRRAGKREGLRLPRTIPDEDAQVPEQLVPIRLEFDVEHHKMRDTFVWNLNDPIITPEVFAQSVVDDYALAPSYHAIITKSIQEQLSDYKAHSATFGEDGIMIDEPEDVLSGKFSEEETAWWEAWRKRVRSKTLYKLPNPPDLRARKRRKVVKEEAVVPVAPGGEVMMTVDDFEEDENLLNEEMRILVKVDIIVGSVKLEDQFEWDLENVDPTPEQFAEIYCKDLGLAGEFKTAIAHAIREQVQIYQKSLFLVGHPSDGTAVQDDDLRMSLLPSLTSGARSMEQVSAFTPQLNYLSESELEKNEKDREKELARRKRKTTRGRRGVALPDREPPKTYRTPAIGFPEISPAALALAAAAAAPTSRRAAAAAASLTIANMVASENGTVLMPQTVAAPITPIAPTPSMKEKKPKGLFKPPTLPPSVLRPRANVKAPTPSTAADVANLPPPIENDLPLPSSSGIDRQGSKVVLTAKRAKELEREAKEKEYADGQHANYIDGVWHCSNCGCPESIAIGRRKGPLGDKSQCGTCGKYWHRHRRPRPVTYNSSLEYHQGLQRAEEMQKSAAKRKRPHSAVVEVKQQVADDDDDVGTPAPSKPKSKAGSIVPDGPFGDAPDRALSPVSTASSASESPLAQRVKMNGAHSKSAPPAHPDFEPKAEPSQAPPQASPPRAAPSAPPTQLPPVGVAKLAIASSVADSVGASVDRAAMDDGSDARDAREVS</sequence>
<feature type="compositionally biased region" description="Polar residues" evidence="6">
    <location>
        <begin position="22"/>
        <end position="41"/>
    </location>
</feature>
<feature type="compositionally biased region" description="Polar residues" evidence="6">
    <location>
        <begin position="107"/>
        <end position="117"/>
    </location>
</feature>
<feature type="compositionally biased region" description="Pro residues" evidence="6">
    <location>
        <begin position="1057"/>
        <end position="1076"/>
    </location>
</feature>
<name>A0A371CRD3_9APHY</name>
<feature type="compositionally biased region" description="Basic residues" evidence="6">
    <location>
        <begin position="711"/>
        <end position="722"/>
    </location>
</feature>
<dbReference type="GO" id="GO:0000228">
    <property type="term" value="C:nuclear chromosome"/>
    <property type="evidence" value="ECO:0007669"/>
    <property type="project" value="InterPro"/>
</dbReference>
<keyword evidence="3" id="KW-0805">Transcription regulation</keyword>
<accession>A0A371CRD3</accession>
<comment type="subcellular location">
    <subcellularLocation>
        <location evidence="1">Nucleus</location>
    </subcellularLocation>
</comment>
<feature type="region of interest" description="Disordered" evidence="6">
    <location>
        <begin position="1"/>
        <end position="117"/>
    </location>
</feature>
<feature type="compositionally biased region" description="Low complexity" evidence="6">
    <location>
        <begin position="227"/>
        <end position="245"/>
    </location>
</feature>
<keyword evidence="5" id="KW-0539">Nucleus</keyword>
<feature type="region of interest" description="Disordered" evidence="6">
    <location>
        <begin position="952"/>
        <end position="1079"/>
    </location>
</feature>
<dbReference type="PANTHER" id="PTHR10019">
    <property type="entry name" value="SNF5"/>
    <property type="match status" value="1"/>
</dbReference>
<feature type="compositionally biased region" description="Basic and acidic residues" evidence="6">
    <location>
        <begin position="698"/>
        <end position="710"/>
    </location>
</feature>
<evidence type="ECO:0000256" key="3">
    <source>
        <dbReference type="ARBA" id="ARBA00023015"/>
    </source>
</evidence>
<evidence type="ECO:0000256" key="2">
    <source>
        <dbReference type="ARBA" id="ARBA00010239"/>
    </source>
</evidence>
<feature type="compositionally biased region" description="Low complexity" evidence="6">
    <location>
        <begin position="1091"/>
        <end position="1100"/>
    </location>
</feature>
<evidence type="ECO:0000256" key="4">
    <source>
        <dbReference type="ARBA" id="ARBA00023163"/>
    </source>
</evidence>
<comment type="similarity">
    <text evidence="2">Belongs to the SNF5 family.</text>
</comment>